<dbReference type="RefSeq" id="WP_230371302.1">
    <property type="nucleotide sequence ID" value="NZ_WLYX01000001.1"/>
</dbReference>
<accession>A0A844GED8</accession>
<gene>
    <name evidence="1" type="ORF">GKE73_17035</name>
</gene>
<evidence type="ECO:0000313" key="1">
    <source>
        <dbReference type="EMBL" id="MTD34122.1"/>
    </source>
</evidence>
<keyword evidence="2" id="KW-1185">Reference proteome</keyword>
<proteinExistence type="predicted"/>
<organism evidence="1 2">
    <name type="scientific">Paludibacterium denitrificans</name>
    <dbReference type="NCBI Taxonomy" id="2675226"/>
    <lineage>
        <taxon>Bacteria</taxon>
        <taxon>Pseudomonadati</taxon>
        <taxon>Pseudomonadota</taxon>
        <taxon>Betaproteobacteria</taxon>
        <taxon>Neisseriales</taxon>
        <taxon>Chromobacteriaceae</taxon>
        <taxon>Paludibacterium</taxon>
    </lineage>
</organism>
<dbReference type="AlphaFoldDB" id="A0A844GED8"/>
<protein>
    <submittedName>
        <fullName evidence="1">Uncharacterized protein</fullName>
    </submittedName>
</protein>
<reference evidence="1 2" key="1">
    <citation type="submission" date="2019-11" db="EMBL/GenBank/DDBJ databases">
        <title>Draft genome sequence of Paludibacterium sp. dN18-1.</title>
        <authorList>
            <person name="Im W.-T."/>
        </authorList>
    </citation>
    <scope>NUCLEOTIDE SEQUENCE [LARGE SCALE GENOMIC DNA]</scope>
    <source>
        <strain evidence="2">dN 18-1</strain>
    </source>
</reference>
<evidence type="ECO:0000313" key="2">
    <source>
        <dbReference type="Proteomes" id="UP000446658"/>
    </source>
</evidence>
<dbReference type="EMBL" id="WLYX01000001">
    <property type="protein sequence ID" value="MTD34122.1"/>
    <property type="molecule type" value="Genomic_DNA"/>
</dbReference>
<dbReference type="Proteomes" id="UP000446658">
    <property type="component" value="Unassembled WGS sequence"/>
</dbReference>
<sequence length="48" mass="5336">MLQLAFIDDNGRESHKVLHAAAGEFSCQEGAVIIRTPEKQWQVTAPLE</sequence>
<comment type="caution">
    <text evidence="1">The sequence shown here is derived from an EMBL/GenBank/DDBJ whole genome shotgun (WGS) entry which is preliminary data.</text>
</comment>
<name>A0A844GED8_9NEIS</name>